<evidence type="ECO:0000256" key="1">
    <source>
        <dbReference type="ARBA" id="ARBA00008814"/>
    </source>
</evidence>
<dbReference type="EMBL" id="JAUEMJ010000005">
    <property type="protein sequence ID" value="MDN3241627.1"/>
    <property type="molecule type" value="Genomic_DNA"/>
</dbReference>
<dbReference type="Proteomes" id="UP001171902">
    <property type="component" value="Unassembled WGS sequence"/>
</dbReference>
<dbReference type="InterPro" id="IPR002491">
    <property type="entry name" value="ABC_transptr_periplasmic_BD"/>
</dbReference>
<sequence length="323" mass="33210">MRPNLIPAATAAALTFALAACGSGPATEQSAEAGSRYPLTVQNCGEDVTIEAEPEAALTIGHSAVALLDAAGASDRIIARSGEFEAPLPEGLQNPPDDIEVIDQADPAAEAIIGTGADIVVGYGLFTAAPEALEAAGIPNLIVAGECNHDEAVVEAIGFESVFADIERYGEVFGTQDAAAASIEGFQAELSELEAQAPAQTQTAASVYYWSSSSSMSAHGGLSMANDLLERASLENVYAAEQSAYFEANFETLLDADPQVIVLSYGGYGESFEDAKAKLLSEPGATDLQAVQHDRIIGVSATDVNPDQGALRGLATLIEGATA</sequence>
<keyword evidence="2" id="KW-0732">Signal</keyword>
<protein>
    <submittedName>
        <fullName evidence="4">ABC transporter substrate-binding protein</fullName>
    </submittedName>
</protein>
<keyword evidence="5" id="KW-1185">Reference proteome</keyword>
<evidence type="ECO:0000259" key="3">
    <source>
        <dbReference type="PROSITE" id="PS50983"/>
    </source>
</evidence>
<evidence type="ECO:0000256" key="2">
    <source>
        <dbReference type="SAM" id="SignalP"/>
    </source>
</evidence>
<name>A0ABT7YSK8_9ACTN</name>
<dbReference type="PROSITE" id="PS50983">
    <property type="entry name" value="FE_B12_PBP"/>
    <property type="match status" value="1"/>
</dbReference>
<evidence type="ECO:0000313" key="5">
    <source>
        <dbReference type="Proteomes" id="UP001171902"/>
    </source>
</evidence>
<organism evidence="4 5">
    <name type="scientific">Glycomyces tritici</name>
    <dbReference type="NCBI Taxonomy" id="2665176"/>
    <lineage>
        <taxon>Bacteria</taxon>
        <taxon>Bacillati</taxon>
        <taxon>Actinomycetota</taxon>
        <taxon>Actinomycetes</taxon>
        <taxon>Glycomycetales</taxon>
        <taxon>Glycomycetaceae</taxon>
        <taxon>Glycomyces</taxon>
    </lineage>
</organism>
<reference evidence="4" key="1">
    <citation type="submission" date="2023-06" db="EMBL/GenBank/DDBJ databases">
        <title>Gycomyces niveus sp.nov., a novel actinomycete isolated from soil in Shouguang.</title>
        <authorList>
            <person name="Yang X."/>
            <person name="Zhao J."/>
        </authorList>
    </citation>
    <scope>NUCLEOTIDE SEQUENCE</scope>
    <source>
        <strain evidence="4">NEAU C2</strain>
    </source>
</reference>
<proteinExistence type="inferred from homology"/>
<accession>A0ABT7YSK8</accession>
<gene>
    <name evidence="4" type="ORF">QWI33_18025</name>
</gene>
<evidence type="ECO:0000313" key="4">
    <source>
        <dbReference type="EMBL" id="MDN3241627.1"/>
    </source>
</evidence>
<dbReference type="InterPro" id="IPR050902">
    <property type="entry name" value="ABC_Transporter_SBP"/>
</dbReference>
<comment type="similarity">
    <text evidence="1">Belongs to the bacterial solute-binding protein 8 family.</text>
</comment>
<dbReference type="PANTHER" id="PTHR30535:SF7">
    <property type="entry name" value="IRON(III) DICITRATE-BINDING PROTEIN"/>
    <property type="match status" value="1"/>
</dbReference>
<feature type="chain" id="PRO_5045290077" evidence="2">
    <location>
        <begin position="20"/>
        <end position="323"/>
    </location>
</feature>
<feature type="signal peptide" evidence="2">
    <location>
        <begin position="1"/>
        <end position="19"/>
    </location>
</feature>
<dbReference type="PROSITE" id="PS51257">
    <property type="entry name" value="PROKAR_LIPOPROTEIN"/>
    <property type="match status" value="1"/>
</dbReference>
<dbReference type="Pfam" id="PF01497">
    <property type="entry name" value="Peripla_BP_2"/>
    <property type="match status" value="1"/>
</dbReference>
<dbReference type="RefSeq" id="WP_289958533.1">
    <property type="nucleotide sequence ID" value="NZ_JAUEMJ010000005.1"/>
</dbReference>
<dbReference type="Gene3D" id="3.40.50.1980">
    <property type="entry name" value="Nitrogenase molybdenum iron protein domain"/>
    <property type="match status" value="2"/>
</dbReference>
<feature type="domain" description="Fe/B12 periplasmic-binding" evidence="3">
    <location>
        <begin position="56"/>
        <end position="323"/>
    </location>
</feature>
<comment type="caution">
    <text evidence="4">The sequence shown here is derived from an EMBL/GenBank/DDBJ whole genome shotgun (WGS) entry which is preliminary data.</text>
</comment>
<dbReference type="PANTHER" id="PTHR30535">
    <property type="entry name" value="VITAMIN B12-BINDING PROTEIN"/>
    <property type="match status" value="1"/>
</dbReference>
<dbReference type="SUPFAM" id="SSF53807">
    <property type="entry name" value="Helical backbone' metal receptor"/>
    <property type="match status" value="1"/>
</dbReference>